<name>A0ABQ7SAG5_9ACAR</name>
<evidence type="ECO:0000256" key="11">
    <source>
        <dbReference type="ARBA" id="ARBA00023136"/>
    </source>
</evidence>
<keyword evidence="10" id="KW-0496">Mitochondrion</keyword>
<keyword evidence="12" id="KW-0675">Receptor</keyword>
<evidence type="ECO:0000256" key="6">
    <source>
        <dbReference type="ARBA" id="ARBA00022787"/>
    </source>
</evidence>
<keyword evidence="8" id="KW-1133">Transmembrane helix</keyword>
<keyword evidence="6" id="KW-1000">Mitochondrion outer membrane</keyword>
<evidence type="ECO:0000256" key="8">
    <source>
        <dbReference type="ARBA" id="ARBA00022989"/>
    </source>
</evidence>
<evidence type="ECO:0000256" key="3">
    <source>
        <dbReference type="ARBA" id="ARBA00016229"/>
    </source>
</evidence>
<sequence length="101" mass="11495">MSALYRICDVSDDKFIEESIAERIRGLAEMFPDSLRRACRSVFSGSKASVSWIYSSSRIITWLFCSSSAILVLPLAVEMQRAEFENQQKRQERNILLGPTS</sequence>
<reference evidence="13 14" key="1">
    <citation type="submission" date="2020-10" db="EMBL/GenBank/DDBJ databases">
        <authorList>
            <person name="Klimov P.B."/>
            <person name="Dyachkov S.M."/>
            <person name="Chetverikov P.E."/>
        </authorList>
    </citation>
    <scope>NUCLEOTIDE SEQUENCE [LARGE SCALE GENOMIC DNA]</scope>
    <source>
        <strain evidence="13">BMOC 18-1129-001#AD2665</strain>
        <tissue evidence="13">Entire mites</tissue>
    </source>
</reference>
<evidence type="ECO:0000256" key="1">
    <source>
        <dbReference type="ARBA" id="ARBA00004572"/>
    </source>
</evidence>
<keyword evidence="5" id="KW-0812">Transmembrane</keyword>
<evidence type="ECO:0000256" key="12">
    <source>
        <dbReference type="ARBA" id="ARBA00023170"/>
    </source>
</evidence>
<keyword evidence="7" id="KW-0653">Protein transport</keyword>
<evidence type="ECO:0000256" key="7">
    <source>
        <dbReference type="ARBA" id="ARBA00022927"/>
    </source>
</evidence>
<protein>
    <recommendedName>
        <fullName evidence="3">Mitochondrial import receptor subunit TOM22 homolog</fullName>
    </recommendedName>
</protein>
<dbReference type="Pfam" id="PF04281">
    <property type="entry name" value="Tom22"/>
    <property type="match status" value="1"/>
</dbReference>
<dbReference type="InterPro" id="IPR005683">
    <property type="entry name" value="Tom22"/>
</dbReference>
<feature type="non-terminal residue" evidence="13">
    <location>
        <position position="1"/>
    </location>
</feature>
<comment type="caution">
    <text evidence="13">The sequence shown here is derived from an EMBL/GenBank/DDBJ whole genome shotgun (WGS) entry which is preliminary data.</text>
</comment>
<accession>A0ABQ7SAG5</accession>
<dbReference type="PANTHER" id="PTHR12504">
    <property type="entry name" value="MITOCHONDRIAL IMPORT RECEPTOR SUBUNIT TOM22"/>
    <property type="match status" value="1"/>
</dbReference>
<gene>
    <name evidence="13" type="primary">tomm-22</name>
    <name evidence="13" type="ORF">GZH46_01032</name>
</gene>
<evidence type="ECO:0000313" key="14">
    <source>
        <dbReference type="Proteomes" id="UP000825002"/>
    </source>
</evidence>
<evidence type="ECO:0000256" key="5">
    <source>
        <dbReference type="ARBA" id="ARBA00022692"/>
    </source>
</evidence>
<dbReference type="EMBL" id="JAIFTH010000149">
    <property type="protein sequence ID" value="KAG9510423.1"/>
    <property type="molecule type" value="Genomic_DNA"/>
</dbReference>
<comment type="similarity">
    <text evidence="2">Belongs to the Tom22 family.</text>
</comment>
<evidence type="ECO:0000256" key="4">
    <source>
        <dbReference type="ARBA" id="ARBA00022448"/>
    </source>
</evidence>
<evidence type="ECO:0000256" key="9">
    <source>
        <dbReference type="ARBA" id="ARBA00023010"/>
    </source>
</evidence>
<keyword evidence="4" id="KW-0813">Transport</keyword>
<keyword evidence="14" id="KW-1185">Reference proteome</keyword>
<keyword evidence="11" id="KW-0472">Membrane</keyword>
<evidence type="ECO:0000256" key="10">
    <source>
        <dbReference type="ARBA" id="ARBA00023128"/>
    </source>
</evidence>
<dbReference type="CDD" id="cd22884">
    <property type="entry name" value="TOM22"/>
    <property type="match status" value="1"/>
</dbReference>
<dbReference type="PANTHER" id="PTHR12504:SF0">
    <property type="entry name" value="MITOCHONDRIAL IMPORT RECEPTOR SUBUNIT TOM22 HOMOLOG"/>
    <property type="match status" value="1"/>
</dbReference>
<dbReference type="Proteomes" id="UP000825002">
    <property type="component" value="Unassembled WGS sequence"/>
</dbReference>
<evidence type="ECO:0000313" key="13">
    <source>
        <dbReference type="EMBL" id="KAG9510423.1"/>
    </source>
</evidence>
<organism evidence="13 14">
    <name type="scientific">Fragariocoptes setiger</name>
    <dbReference type="NCBI Taxonomy" id="1670756"/>
    <lineage>
        <taxon>Eukaryota</taxon>
        <taxon>Metazoa</taxon>
        <taxon>Ecdysozoa</taxon>
        <taxon>Arthropoda</taxon>
        <taxon>Chelicerata</taxon>
        <taxon>Arachnida</taxon>
        <taxon>Acari</taxon>
        <taxon>Acariformes</taxon>
        <taxon>Trombidiformes</taxon>
        <taxon>Prostigmata</taxon>
        <taxon>Eupodina</taxon>
        <taxon>Eriophyoidea</taxon>
        <taxon>Phytoptidae</taxon>
        <taxon>Fragariocoptes</taxon>
    </lineage>
</organism>
<proteinExistence type="inferred from homology"/>
<comment type="subcellular location">
    <subcellularLocation>
        <location evidence="1">Mitochondrion outer membrane</location>
        <topology evidence="1">Single-pass membrane protein</topology>
    </subcellularLocation>
</comment>
<keyword evidence="9" id="KW-0811">Translocation</keyword>
<evidence type="ECO:0000256" key="2">
    <source>
        <dbReference type="ARBA" id="ARBA00009874"/>
    </source>
</evidence>